<evidence type="ECO:0000256" key="3">
    <source>
        <dbReference type="ARBA" id="ARBA00009347"/>
    </source>
</evidence>
<evidence type="ECO:0000256" key="7">
    <source>
        <dbReference type="ARBA" id="ARBA00037085"/>
    </source>
</evidence>
<dbReference type="InterPro" id="IPR009100">
    <property type="entry name" value="AcylCoA_DH/oxidase_NM_dom_sf"/>
</dbReference>
<comment type="pathway">
    <text evidence="2">Siderophore biosynthesis; mycobactin biosynthesis.</text>
</comment>
<evidence type="ECO:0000256" key="9">
    <source>
        <dbReference type="ARBA" id="ARBA00042660"/>
    </source>
</evidence>
<comment type="cofactor">
    <cofactor evidence="1 10">
        <name>FAD</name>
        <dbReference type="ChEBI" id="CHEBI:57692"/>
    </cofactor>
</comment>
<protein>
    <recommendedName>
        <fullName evidence="8">Acyl-[acyl-carrier-protein] dehydrogenase MbtN</fullName>
    </recommendedName>
    <alternativeName>
        <fullName evidence="9">Mycobactin synthase protein N</fullName>
    </alternativeName>
</protein>
<dbReference type="InterPro" id="IPR013786">
    <property type="entry name" value="AcylCoA_DH/ox_N"/>
</dbReference>
<comment type="function">
    <text evidence="7">Catalyzes the dehydrogenation at the alpha-beta position of ACP-bound acyl chains. This results in the introduction of a double bond in the lipidic chain, which is further transferred to the epsilon-amino group of lysine residue in the mycobactin core by MbtK.</text>
</comment>
<keyword evidence="5 10" id="KW-0274">FAD</keyword>
<dbReference type="InterPro" id="IPR006089">
    <property type="entry name" value="Acyl-CoA_DH_CS"/>
</dbReference>
<evidence type="ECO:0000259" key="11">
    <source>
        <dbReference type="Pfam" id="PF00441"/>
    </source>
</evidence>
<dbReference type="InterPro" id="IPR046373">
    <property type="entry name" value="Acyl-CoA_Oxase/DH_mid-dom_sf"/>
</dbReference>
<evidence type="ECO:0000256" key="6">
    <source>
        <dbReference type="ARBA" id="ARBA00023002"/>
    </source>
</evidence>
<evidence type="ECO:0000256" key="10">
    <source>
        <dbReference type="RuleBase" id="RU362125"/>
    </source>
</evidence>
<gene>
    <name evidence="14" type="ORF">AB0H72_18650</name>
</gene>
<proteinExistence type="inferred from homology"/>
<comment type="similarity">
    <text evidence="3 10">Belongs to the acyl-CoA dehydrogenase family.</text>
</comment>
<dbReference type="InterPro" id="IPR050741">
    <property type="entry name" value="Acyl-CoA_dehydrogenase"/>
</dbReference>
<dbReference type="PROSITE" id="PS00072">
    <property type="entry name" value="ACYL_COA_DH_1"/>
    <property type="match status" value="1"/>
</dbReference>
<comment type="caution">
    <text evidence="14">The sequence shown here is derived from an EMBL/GenBank/DDBJ whole genome shotgun (WGS) entry which is preliminary data.</text>
</comment>
<dbReference type="Gene3D" id="1.10.540.10">
    <property type="entry name" value="Acyl-CoA dehydrogenase/oxidase, N-terminal domain"/>
    <property type="match status" value="1"/>
</dbReference>
<dbReference type="InterPro" id="IPR006091">
    <property type="entry name" value="Acyl-CoA_Oxase/DH_mid-dom"/>
</dbReference>
<dbReference type="Gene3D" id="2.40.110.10">
    <property type="entry name" value="Butyryl-CoA Dehydrogenase, subunit A, domain 2"/>
    <property type="match status" value="1"/>
</dbReference>
<dbReference type="PANTHER" id="PTHR48083:SF20">
    <property type="entry name" value="LONG-CHAIN SPECIFIC ACYL-COA DEHYDROGENASE, MITOCHONDRIAL"/>
    <property type="match status" value="1"/>
</dbReference>
<evidence type="ECO:0000256" key="4">
    <source>
        <dbReference type="ARBA" id="ARBA00022630"/>
    </source>
</evidence>
<feature type="domain" description="Acyl-CoA oxidase/dehydrogenase middle" evidence="12">
    <location>
        <begin position="117"/>
        <end position="211"/>
    </location>
</feature>
<accession>A0ABV3FAK4</accession>
<sequence length="389" mass="41151">MTNGTSAENFCAAVEAVLDDRFRETLAEAERQGVFPREVLARLGAAGVFADKWAGGYRFQLAKLVGLHTALGAACSGGVGVGVSLHDSALAVLYRFAGSDHLRSLRADATAGTAVLCIGVSEETGGSDLQAVRTTAVRDGNGYVLTGAKAFVSLSNVADFALVLARCVENGDDHRPGNLGLFALPLTSASVGKPYDKLGANSLDTAPIEFDTWLPDEALLGRPGTGLAAITWGLTHERLSIAAQISGACGRVLGLTVARMMRREQFGKPLFGHQALRLRVAELQARVDMLRLALQGVATTEQIDVRTAAGLKVTAARLGQEVVGECLHIFGGAGYLTAETPLAGWWQDMRLSRIGSGTDEVLWELVAAGMKPDFNEYEALFGQADHRRG</sequence>
<dbReference type="Pfam" id="PF02770">
    <property type="entry name" value="Acyl-CoA_dh_M"/>
    <property type="match status" value="1"/>
</dbReference>
<dbReference type="InterPro" id="IPR009075">
    <property type="entry name" value="AcylCo_DH/oxidase_C"/>
</dbReference>
<evidence type="ECO:0000313" key="14">
    <source>
        <dbReference type="EMBL" id="MEV0364713.1"/>
    </source>
</evidence>
<dbReference type="Pfam" id="PF02771">
    <property type="entry name" value="Acyl-CoA_dh_N"/>
    <property type="match status" value="1"/>
</dbReference>
<evidence type="ECO:0000313" key="15">
    <source>
        <dbReference type="Proteomes" id="UP001551658"/>
    </source>
</evidence>
<reference evidence="14 15" key="1">
    <citation type="submission" date="2024-06" db="EMBL/GenBank/DDBJ databases">
        <title>The Natural Products Discovery Center: Release of the First 8490 Sequenced Strains for Exploring Actinobacteria Biosynthetic Diversity.</title>
        <authorList>
            <person name="Kalkreuter E."/>
            <person name="Kautsar S.A."/>
            <person name="Yang D."/>
            <person name="Bader C.D."/>
            <person name="Teijaro C.N."/>
            <person name="Fluegel L."/>
            <person name="Davis C.M."/>
            <person name="Simpson J.R."/>
            <person name="Lauterbach L."/>
            <person name="Steele A.D."/>
            <person name="Gui C."/>
            <person name="Meng S."/>
            <person name="Li G."/>
            <person name="Viehrig K."/>
            <person name="Ye F."/>
            <person name="Su P."/>
            <person name="Kiefer A.F."/>
            <person name="Nichols A."/>
            <person name="Cepeda A.J."/>
            <person name="Yan W."/>
            <person name="Fan B."/>
            <person name="Jiang Y."/>
            <person name="Adhikari A."/>
            <person name="Zheng C.-J."/>
            <person name="Schuster L."/>
            <person name="Cowan T.M."/>
            <person name="Smanski M.J."/>
            <person name="Chevrette M.G."/>
            <person name="De Carvalho L.P.S."/>
            <person name="Shen B."/>
        </authorList>
    </citation>
    <scope>NUCLEOTIDE SEQUENCE [LARGE SCALE GENOMIC DNA]</scope>
    <source>
        <strain evidence="14 15">NPDC050671</strain>
    </source>
</reference>
<dbReference type="SUPFAM" id="SSF56645">
    <property type="entry name" value="Acyl-CoA dehydrogenase NM domain-like"/>
    <property type="match status" value="1"/>
</dbReference>
<name>A0ABV3FAK4_9NOCA</name>
<dbReference type="Gene3D" id="1.20.140.10">
    <property type="entry name" value="Butyryl-CoA Dehydrogenase, subunit A, domain 3"/>
    <property type="match status" value="1"/>
</dbReference>
<keyword evidence="15" id="KW-1185">Reference proteome</keyword>
<dbReference type="InterPro" id="IPR037069">
    <property type="entry name" value="AcylCoA_DH/ox_N_sf"/>
</dbReference>
<dbReference type="GO" id="GO:0016491">
    <property type="term" value="F:oxidoreductase activity"/>
    <property type="evidence" value="ECO:0007669"/>
    <property type="project" value="UniProtKB-KW"/>
</dbReference>
<dbReference type="PANTHER" id="PTHR48083">
    <property type="entry name" value="MEDIUM-CHAIN SPECIFIC ACYL-COA DEHYDROGENASE, MITOCHONDRIAL-RELATED"/>
    <property type="match status" value="1"/>
</dbReference>
<dbReference type="CDD" id="cd00567">
    <property type="entry name" value="ACAD"/>
    <property type="match status" value="1"/>
</dbReference>
<evidence type="ECO:0000259" key="12">
    <source>
        <dbReference type="Pfam" id="PF02770"/>
    </source>
</evidence>
<evidence type="ECO:0000256" key="5">
    <source>
        <dbReference type="ARBA" id="ARBA00022827"/>
    </source>
</evidence>
<organism evidence="14 15">
    <name type="scientific">Nocardia fusca</name>
    <dbReference type="NCBI Taxonomy" id="941183"/>
    <lineage>
        <taxon>Bacteria</taxon>
        <taxon>Bacillati</taxon>
        <taxon>Actinomycetota</taxon>
        <taxon>Actinomycetes</taxon>
        <taxon>Mycobacteriales</taxon>
        <taxon>Nocardiaceae</taxon>
        <taxon>Nocardia</taxon>
    </lineage>
</organism>
<dbReference type="InterPro" id="IPR036250">
    <property type="entry name" value="AcylCo_DH-like_C"/>
</dbReference>
<keyword evidence="6 10" id="KW-0560">Oxidoreductase</keyword>
<feature type="domain" description="Acyl-CoA dehydrogenase/oxidase N-terminal" evidence="13">
    <location>
        <begin position="8"/>
        <end position="100"/>
    </location>
</feature>
<feature type="domain" description="Acyl-CoA dehydrogenase/oxidase C-terminal" evidence="11">
    <location>
        <begin position="224"/>
        <end position="370"/>
    </location>
</feature>
<evidence type="ECO:0000259" key="13">
    <source>
        <dbReference type="Pfam" id="PF02771"/>
    </source>
</evidence>
<evidence type="ECO:0000256" key="1">
    <source>
        <dbReference type="ARBA" id="ARBA00001974"/>
    </source>
</evidence>
<dbReference type="SUPFAM" id="SSF47203">
    <property type="entry name" value="Acyl-CoA dehydrogenase C-terminal domain-like"/>
    <property type="match status" value="1"/>
</dbReference>
<dbReference type="Proteomes" id="UP001551658">
    <property type="component" value="Unassembled WGS sequence"/>
</dbReference>
<keyword evidence="4 10" id="KW-0285">Flavoprotein</keyword>
<evidence type="ECO:0000256" key="8">
    <source>
        <dbReference type="ARBA" id="ARBA00040394"/>
    </source>
</evidence>
<dbReference type="RefSeq" id="WP_357980171.1">
    <property type="nucleotide sequence ID" value="NZ_JBFAIH010000010.1"/>
</dbReference>
<dbReference type="Pfam" id="PF00441">
    <property type="entry name" value="Acyl-CoA_dh_1"/>
    <property type="match status" value="1"/>
</dbReference>
<evidence type="ECO:0000256" key="2">
    <source>
        <dbReference type="ARBA" id="ARBA00005102"/>
    </source>
</evidence>
<dbReference type="EMBL" id="JBFAIH010000010">
    <property type="protein sequence ID" value="MEV0364713.1"/>
    <property type="molecule type" value="Genomic_DNA"/>
</dbReference>